<dbReference type="AlphaFoldDB" id="A0A6J4VGW4"/>
<feature type="non-terminal residue" evidence="2">
    <location>
        <position position="552"/>
    </location>
</feature>
<feature type="compositionally biased region" description="Basic residues" evidence="1">
    <location>
        <begin position="508"/>
        <end position="536"/>
    </location>
</feature>
<evidence type="ECO:0000256" key="1">
    <source>
        <dbReference type="SAM" id="MobiDB-lite"/>
    </source>
</evidence>
<feature type="compositionally biased region" description="Basic residues" evidence="1">
    <location>
        <begin position="422"/>
        <end position="444"/>
    </location>
</feature>
<protein>
    <submittedName>
        <fullName evidence="2">Na+/H+ antiporter NhaA type</fullName>
    </submittedName>
</protein>
<feature type="non-terminal residue" evidence="2">
    <location>
        <position position="1"/>
    </location>
</feature>
<dbReference type="EMBL" id="CADCWF010000320">
    <property type="protein sequence ID" value="CAA9578122.1"/>
    <property type="molecule type" value="Genomic_DNA"/>
</dbReference>
<feature type="compositionally biased region" description="Basic residues" evidence="1">
    <location>
        <begin position="248"/>
        <end position="259"/>
    </location>
</feature>
<accession>A0A6J4VGW4</accession>
<feature type="compositionally biased region" description="Basic and acidic residues" evidence="1">
    <location>
        <begin position="73"/>
        <end position="83"/>
    </location>
</feature>
<sequence>DGTDSRAETGGGARRPAGDAERHPPRPPRPRAGVRGVPPRPDGDDLQVPRLPRHPDLPTGTGRARVPGRLQLRPREQPPRLERVGGAAGLDRDRRRTRRGAAPLRQHHRHGAGAAARPGDDAAPELRPHQRLRHRPAAGRHGAGVGRGELAPGRYLRGVLGDGADRRDGGVRHHRVPPPLGQRLPDGALLLHRRPGDQARGVGRRDAGAAPRGAPNRRRGRRCRGAGRDLCAVEHRRPGSERLGHPHGDRHRLRPRHDHAARGARPAAAPRLPDRLLDRRRHRRRARHRRLLHRGDLLAGTRRRRPPARRALPRQPGGVPPLAGLRLWRLRRLAGGLRVRGPRHRRWGARGDGGACPLVDQPERVPRPVPQADRGFRARLLPGADDPQQRAPAAGDAGAGGALRGGRDPDDPPPAPTQPVGRLRHPAHLRLRQRRHPALGRTRRGAFEPGHLGRRGRAGPRQAPRDHPLCLAGGADARRDPAGRHHLAARRRHRLPWRHRLHDLPLRHRARLRGRAGRRRRPGGHPARLRGRRRAGLRSAPSDAAAASGRDL</sequence>
<gene>
    <name evidence="2" type="ORF">AVDCRST_MAG59-4421</name>
</gene>
<feature type="compositionally biased region" description="Basic residues" evidence="1">
    <location>
        <begin position="95"/>
        <end position="111"/>
    </location>
</feature>
<name>A0A6J4VGW4_9BACT</name>
<feature type="region of interest" description="Disordered" evidence="1">
    <location>
        <begin position="160"/>
        <end position="223"/>
    </location>
</feature>
<proteinExistence type="predicted"/>
<feature type="compositionally biased region" description="Low complexity" evidence="1">
    <location>
        <begin position="382"/>
        <end position="396"/>
    </location>
</feature>
<evidence type="ECO:0000313" key="2">
    <source>
        <dbReference type="EMBL" id="CAA9578122.1"/>
    </source>
</evidence>
<feature type="region of interest" description="Disordered" evidence="1">
    <location>
        <begin position="236"/>
        <end position="272"/>
    </location>
</feature>
<feature type="region of interest" description="Disordered" evidence="1">
    <location>
        <begin position="345"/>
        <end position="486"/>
    </location>
</feature>
<organism evidence="2">
    <name type="scientific">uncultured Thermomicrobiales bacterium</name>
    <dbReference type="NCBI Taxonomy" id="1645740"/>
    <lineage>
        <taxon>Bacteria</taxon>
        <taxon>Pseudomonadati</taxon>
        <taxon>Thermomicrobiota</taxon>
        <taxon>Thermomicrobia</taxon>
        <taxon>Thermomicrobiales</taxon>
        <taxon>environmental samples</taxon>
    </lineage>
</organism>
<reference evidence="2" key="1">
    <citation type="submission" date="2020-02" db="EMBL/GenBank/DDBJ databases">
        <authorList>
            <person name="Meier V. D."/>
        </authorList>
    </citation>
    <scope>NUCLEOTIDE SEQUENCE</scope>
    <source>
        <strain evidence="2">AVDCRST_MAG59</strain>
    </source>
</reference>
<feature type="compositionally biased region" description="Basic and acidic residues" evidence="1">
    <location>
        <begin position="236"/>
        <end position="247"/>
    </location>
</feature>
<feature type="region of interest" description="Disordered" evidence="1">
    <location>
        <begin position="1"/>
        <end position="125"/>
    </location>
</feature>
<feature type="region of interest" description="Disordered" evidence="1">
    <location>
        <begin position="508"/>
        <end position="552"/>
    </location>
</feature>